<dbReference type="AlphaFoldDB" id="A0A3N5B359"/>
<protein>
    <recommendedName>
        <fullName evidence="2">Peptidase S9 prolyl oligopeptidase catalytic domain-containing protein</fullName>
    </recommendedName>
</protein>
<feature type="domain" description="Peptidase S9 prolyl oligopeptidase catalytic" evidence="2">
    <location>
        <begin position="87"/>
        <end position="241"/>
    </location>
</feature>
<accession>A0A3N5B359</accession>
<organism evidence="3 4">
    <name type="scientific">Aquisalibacillus elongatus</name>
    <dbReference type="NCBI Taxonomy" id="485577"/>
    <lineage>
        <taxon>Bacteria</taxon>
        <taxon>Bacillati</taxon>
        <taxon>Bacillota</taxon>
        <taxon>Bacilli</taxon>
        <taxon>Bacillales</taxon>
        <taxon>Bacillaceae</taxon>
        <taxon>Aquisalibacillus</taxon>
    </lineage>
</organism>
<evidence type="ECO:0000259" key="2">
    <source>
        <dbReference type="Pfam" id="PF00326"/>
    </source>
</evidence>
<reference evidence="3 4" key="1">
    <citation type="submission" date="2018-11" db="EMBL/GenBank/DDBJ databases">
        <title>Genomic Encyclopedia of Type Strains, Phase IV (KMG-IV): sequencing the most valuable type-strain genomes for metagenomic binning, comparative biology and taxonomic classification.</title>
        <authorList>
            <person name="Goeker M."/>
        </authorList>
    </citation>
    <scope>NUCLEOTIDE SEQUENCE [LARGE SCALE GENOMIC DNA]</scope>
    <source>
        <strain evidence="3 4">DSM 18090</strain>
    </source>
</reference>
<dbReference type="InterPro" id="IPR050261">
    <property type="entry name" value="FrsA_esterase"/>
</dbReference>
<keyword evidence="4" id="KW-1185">Reference proteome</keyword>
<dbReference type="GO" id="GO:0006508">
    <property type="term" value="P:proteolysis"/>
    <property type="evidence" value="ECO:0007669"/>
    <property type="project" value="InterPro"/>
</dbReference>
<comment type="caution">
    <text evidence="3">The sequence shown here is derived from an EMBL/GenBank/DDBJ whole genome shotgun (WGS) entry which is preliminary data.</text>
</comment>
<dbReference type="Proteomes" id="UP000276443">
    <property type="component" value="Unassembled WGS sequence"/>
</dbReference>
<sequence>MIVIDHTTIKDIPVLIVEDDTTLNQSLPVVIYFHGFTSSKEMDLSQAYLLAEQGYRVLLPDSMHHGERLITQDEQKIQIDFWKIVLRNLEDLNQIYLYLKERDLAQDDRIGVAGTSMGGITVAAALTRFQWIKAAGIMMGSAKINDMGHYLIENIKQQGIDLPMTDEEIDYQLKSLETIDLSTQIDKLQHRPLMIWHGENDRVVPYEHSVSFAEMLKSNGYPEDRYSFISEPNRDHKVSREAKFALRDFFVKHL</sequence>
<dbReference type="PANTHER" id="PTHR22946:SF9">
    <property type="entry name" value="POLYKETIDE TRANSFERASE AF380"/>
    <property type="match status" value="1"/>
</dbReference>
<dbReference type="InterPro" id="IPR029058">
    <property type="entry name" value="AB_hydrolase_fold"/>
</dbReference>
<evidence type="ECO:0000313" key="4">
    <source>
        <dbReference type="Proteomes" id="UP000276443"/>
    </source>
</evidence>
<dbReference type="InterPro" id="IPR001375">
    <property type="entry name" value="Peptidase_S9_cat"/>
</dbReference>
<dbReference type="GO" id="GO:0052689">
    <property type="term" value="F:carboxylic ester hydrolase activity"/>
    <property type="evidence" value="ECO:0007669"/>
    <property type="project" value="UniProtKB-ARBA"/>
</dbReference>
<name>A0A3N5B359_9BACI</name>
<gene>
    <name evidence="3" type="ORF">EDC24_2076</name>
</gene>
<dbReference type="OrthoDB" id="31158at2"/>
<dbReference type="PANTHER" id="PTHR22946">
    <property type="entry name" value="DIENELACTONE HYDROLASE DOMAIN-CONTAINING PROTEIN-RELATED"/>
    <property type="match status" value="1"/>
</dbReference>
<dbReference type="EMBL" id="RKRF01000010">
    <property type="protein sequence ID" value="RPF52086.1"/>
    <property type="molecule type" value="Genomic_DNA"/>
</dbReference>
<dbReference type="Gene3D" id="3.40.50.1820">
    <property type="entry name" value="alpha/beta hydrolase"/>
    <property type="match status" value="1"/>
</dbReference>
<dbReference type="SUPFAM" id="SSF53474">
    <property type="entry name" value="alpha/beta-Hydrolases"/>
    <property type="match status" value="1"/>
</dbReference>
<evidence type="ECO:0000256" key="1">
    <source>
        <dbReference type="ARBA" id="ARBA00022801"/>
    </source>
</evidence>
<dbReference type="GO" id="GO:0008236">
    <property type="term" value="F:serine-type peptidase activity"/>
    <property type="evidence" value="ECO:0007669"/>
    <property type="project" value="InterPro"/>
</dbReference>
<dbReference type="RefSeq" id="WP_124222220.1">
    <property type="nucleotide sequence ID" value="NZ_RKRF01000010.1"/>
</dbReference>
<keyword evidence="1" id="KW-0378">Hydrolase</keyword>
<proteinExistence type="predicted"/>
<evidence type="ECO:0000313" key="3">
    <source>
        <dbReference type="EMBL" id="RPF52086.1"/>
    </source>
</evidence>
<dbReference type="Pfam" id="PF00326">
    <property type="entry name" value="Peptidase_S9"/>
    <property type="match status" value="1"/>
</dbReference>